<reference evidence="3" key="1">
    <citation type="submission" date="2021-01" db="EMBL/GenBank/DDBJ databases">
        <title>Whole genome shotgun sequence of Virgisporangium aliadipatigenens NBRC 105644.</title>
        <authorList>
            <person name="Komaki H."/>
            <person name="Tamura T."/>
        </authorList>
    </citation>
    <scope>NUCLEOTIDE SEQUENCE</scope>
    <source>
        <strain evidence="3">NBRC 105644</strain>
    </source>
</reference>
<dbReference type="Pfam" id="PF13401">
    <property type="entry name" value="AAA_22"/>
    <property type="match status" value="1"/>
</dbReference>
<dbReference type="Gene3D" id="3.30.70.270">
    <property type="match status" value="1"/>
</dbReference>
<dbReference type="InterPro" id="IPR027417">
    <property type="entry name" value="P-loop_NTPase"/>
</dbReference>
<evidence type="ECO:0000256" key="1">
    <source>
        <dbReference type="SAM" id="MobiDB-lite"/>
    </source>
</evidence>
<evidence type="ECO:0000313" key="4">
    <source>
        <dbReference type="Proteomes" id="UP000619260"/>
    </source>
</evidence>
<dbReference type="InterPro" id="IPR043128">
    <property type="entry name" value="Rev_trsase/Diguanyl_cyclase"/>
</dbReference>
<dbReference type="SMART" id="SM00267">
    <property type="entry name" value="GGDEF"/>
    <property type="match status" value="1"/>
</dbReference>
<dbReference type="Proteomes" id="UP000619260">
    <property type="component" value="Unassembled WGS sequence"/>
</dbReference>
<protein>
    <recommendedName>
        <fullName evidence="2">GGDEF domain-containing protein</fullName>
    </recommendedName>
</protein>
<accession>A0A8J3YYY7</accession>
<dbReference type="InterPro" id="IPR011990">
    <property type="entry name" value="TPR-like_helical_dom_sf"/>
</dbReference>
<dbReference type="InterPro" id="IPR029787">
    <property type="entry name" value="Nucleotide_cyclase"/>
</dbReference>
<dbReference type="InterPro" id="IPR049945">
    <property type="entry name" value="AAA_22"/>
</dbReference>
<dbReference type="Pfam" id="PF25872">
    <property type="entry name" value="HTH_77"/>
    <property type="match status" value="1"/>
</dbReference>
<dbReference type="SUPFAM" id="SSF52540">
    <property type="entry name" value="P-loop containing nucleoside triphosphate hydrolases"/>
    <property type="match status" value="1"/>
</dbReference>
<dbReference type="PANTHER" id="PTHR47691">
    <property type="entry name" value="REGULATOR-RELATED"/>
    <property type="match status" value="1"/>
</dbReference>
<name>A0A8J3YYY7_9ACTN</name>
<sequence length="1118" mass="118164">MTQGGHVVDQQVQSATGGAPVGLDAVTGAYPRALLLPRLAQELAHGVPFALFLFDVDYFKTVNDAYGHLRGDEILSQLARRITDLVRGGDELFRYGGDEFVLLMPGTGPAEALRLALRVTDGVRANEFPGTPPLRVSVSLGVATYPQDGTAVESLIATADRRNYLAKRRGRGGAVADDAETPAPETTGEASTRLWERDAALATSHDYLTRLRADGRGALRVRGEPGSGHTRFLHEIATVARMRGYDVRKVTEPGGPGDADTLLVADTVDGPVIAAAVSALARGPGALGLVYAATATADPDPVLPVLASVDLDPWSPAALKIWLRATLHGEPSRTLVTWIARNSGGLPAAAARELNRLRGRSGLVPTGSGGWTVAPSLLGRPRRRTALPAPMTPLVGRTAERDRVVRLLDSARLVTLIGPGGIGKTRLSLAAAAAVAERFDDGAVFVPLADTHADELVMPAVAHALQVPEVPGEPLVETLAEHLSDASMLLVLDNFEQVVGAAAELGRLLAAAPNVVALVTSRERLSLYGEQVYRVPPLAVPDLSELPEGEEGVARALAESPAVALFAQRARACEPDFALTADTLPAVTALCRRLDGLPLAIELAAARVDEWTPRALLLHLGEHLDALGEGPRDLPARQQTLRGAIDWSYDLLPPADQRLFAALAAFAGGFTAESALAVAEPAVVDGARRTAALAERLAGLVDKSLLTMDSVDGHTRFGMLETIRAYAAARLAESPYADDIRERHAAYFAAFASEAATGLVGAEQAEWSDRIEQEYQNLSAASAWSLPTDAERAAAICLGLWRFWRHGSHIGEGRERCDQVLAGALPDGKPRAMLLHAAAVLATTQDDHETATRYGHACLALAGALGDEGMNAHARNVLGIAAVGSGDYDLATVHFKASLTSWHGMGDDRGTAMALGNLTKVALRLDDIAAAGRYADQCLKLERAAGNTRGISMALECQAQIRLARGEIDAAREASTEALTLSRELGDMFGEASALHYLGLTARAAGDQTEALRRLTAALALRHEVGDREDLAVSLDHVASIVVETDPELAIRLVGAAGAVRERHRLPIPHEAEVLRKPTLAAARAILGEGQFVVAWAAGRSTPLDLVVDQVLDAATHD</sequence>
<dbReference type="RefSeq" id="WP_203905647.1">
    <property type="nucleotide sequence ID" value="NZ_BOPF01000070.1"/>
</dbReference>
<dbReference type="PANTHER" id="PTHR47691:SF3">
    <property type="entry name" value="HTH-TYPE TRANSCRIPTIONAL REGULATOR RV0890C-RELATED"/>
    <property type="match status" value="1"/>
</dbReference>
<dbReference type="AlphaFoldDB" id="A0A8J3YYY7"/>
<gene>
    <name evidence="3" type="ORF">Val02_91360</name>
</gene>
<dbReference type="Pfam" id="PF00990">
    <property type="entry name" value="GGDEF"/>
    <property type="match status" value="1"/>
</dbReference>
<dbReference type="CDD" id="cd01949">
    <property type="entry name" value="GGDEF"/>
    <property type="match status" value="1"/>
</dbReference>
<feature type="domain" description="GGDEF" evidence="2">
    <location>
        <begin position="47"/>
        <end position="179"/>
    </location>
</feature>
<dbReference type="InterPro" id="IPR058852">
    <property type="entry name" value="HTH_77"/>
</dbReference>
<dbReference type="InterPro" id="IPR019734">
    <property type="entry name" value="TPR_rpt"/>
</dbReference>
<dbReference type="InterPro" id="IPR000160">
    <property type="entry name" value="GGDEF_dom"/>
</dbReference>
<dbReference type="Gene3D" id="1.25.40.10">
    <property type="entry name" value="Tetratricopeptide repeat domain"/>
    <property type="match status" value="1"/>
</dbReference>
<dbReference type="PRINTS" id="PR00364">
    <property type="entry name" value="DISEASERSIST"/>
</dbReference>
<proteinExistence type="predicted"/>
<evidence type="ECO:0000313" key="3">
    <source>
        <dbReference type="EMBL" id="GIJ52250.1"/>
    </source>
</evidence>
<comment type="caution">
    <text evidence="3">The sequence shown here is derived from an EMBL/GenBank/DDBJ whole genome shotgun (WGS) entry which is preliminary data.</text>
</comment>
<dbReference type="GO" id="GO:0016887">
    <property type="term" value="F:ATP hydrolysis activity"/>
    <property type="evidence" value="ECO:0007669"/>
    <property type="project" value="InterPro"/>
</dbReference>
<evidence type="ECO:0000259" key="2">
    <source>
        <dbReference type="PROSITE" id="PS50887"/>
    </source>
</evidence>
<organism evidence="3 4">
    <name type="scientific">Virgisporangium aliadipatigenens</name>
    <dbReference type="NCBI Taxonomy" id="741659"/>
    <lineage>
        <taxon>Bacteria</taxon>
        <taxon>Bacillati</taxon>
        <taxon>Actinomycetota</taxon>
        <taxon>Actinomycetes</taxon>
        <taxon>Micromonosporales</taxon>
        <taxon>Micromonosporaceae</taxon>
        <taxon>Virgisporangium</taxon>
    </lineage>
</organism>
<dbReference type="NCBIfam" id="TIGR00254">
    <property type="entry name" value="GGDEF"/>
    <property type="match status" value="1"/>
</dbReference>
<feature type="region of interest" description="Disordered" evidence="1">
    <location>
        <begin position="168"/>
        <end position="190"/>
    </location>
</feature>
<dbReference type="PROSITE" id="PS50887">
    <property type="entry name" value="GGDEF"/>
    <property type="match status" value="1"/>
</dbReference>
<dbReference type="SUPFAM" id="SSF48452">
    <property type="entry name" value="TPR-like"/>
    <property type="match status" value="1"/>
</dbReference>
<dbReference type="EMBL" id="BOPF01000070">
    <property type="protein sequence ID" value="GIJ52250.1"/>
    <property type="molecule type" value="Genomic_DNA"/>
</dbReference>
<keyword evidence="4" id="KW-1185">Reference proteome</keyword>
<dbReference type="SUPFAM" id="SSF55073">
    <property type="entry name" value="Nucleotide cyclase"/>
    <property type="match status" value="1"/>
</dbReference>
<dbReference type="Gene3D" id="3.40.50.300">
    <property type="entry name" value="P-loop containing nucleotide triphosphate hydrolases"/>
    <property type="match status" value="1"/>
</dbReference>
<dbReference type="SMART" id="SM00028">
    <property type="entry name" value="TPR"/>
    <property type="match status" value="4"/>
</dbReference>